<accession>A0A645GVF2</accession>
<organism evidence="1">
    <name type="scientific">bioreactor metagenome</name>
    <dbReference type="NCBI Taxonomy" id="1076179"/>
    <lineage>
        <taxon>unclassified sequences</taxon>
        <taxon>metagenomes</taxon>
        <taxon>ecological metagenomes</taxon>
    </lineage>
</organism>
<name>A0A645GVF2_9ZZZZ</name>
<gene>
    <name evidence="1" type="ORF">SDC9_177699</name>
</gene>
<dbReference type="Gene3D" id="3.30.830.10">
    <property type="entry name" value="Metalloenzyme, LuxS/M16 peptidase-like"/>
    <property type="match status" value="1"/>
</dbReference>
<dbReference type="EMBL" id="VSSQ01081285">
    <property type="protein sequence ID" value="MPN30236.1"/>
    <property type="molecule type" value="Genomic_DNA"/>
</dbReference>
<reference evidence="1" key="1">
    <citation type="submission" date="2019-08" db="EMBL/GenBank/DDBJ databases">
        <authorList>
            <person name="Kucharzyk K."/>
            <person name="Murdoch R.W."/>
            <person name="Higgins S."/>
            <person name="Loffler F."/>
        </authorList>
    </citation>
    <scope>NUCLEOTIDE SEQUENCE</scope>
</reference>
<dbReference type="AlphaFoldDB" id="A0A645GVF2"/>
<proteinExistence type="predicted"/>
<evidence type="ECO:0000313" key="1">
    <source>
        <dbReference type="EMBL" id="MPN30236.1"/>
    </source>
</evidence>
<sequence length="93" mass="10879">MTKYILGTINRLDQPKTNAEKLNDAINKEYRDFPEDFEIMERNQIIHTTKNDVLEFTDLLKDISLLRNYCTIGGEGKILANKEFFDTIQKLIP</sequence>
<comment type="caution">
    <text evidence="1">The sequence shown here is derived from an EMBL/GenBank/DDBJ whole genome shotgun (WGS) entry which is preliminary data.</text>
</comment>
<protein>
    <submittedName>
        <fullName evidence="1">Uncharacterized protein</fullName>
    </submittedName>
</protein>